<organism evidence="1">
    <name type="scientific">viral metagenome</name>
    <dbReference type="NCBI Taxonomy" id="1070528"/>
    <lineage>
        <taxon>unclassified sequences</taxon>
        <taxon>metagenomes</taxon>
        <taxon>organismal metagenomes</taxon>
    </lineage>
</organism>
<protein>
    <submittedName>
        <fullName evidence="1">Uncharacterized protein</fullName>
    </submittedName>
</protein>
<sequence length="102" mass="11845">MASSTIQNVSSCPDYINEFINHNFEKLNEIYGQGYEENQEGCLGLFCNQETNKMDVMFLNRDSIIQMLTSDSWENLKLSIPEDKKLFFVKDEGLNSVFLLYI</sequence>
<dbReference type="AlphaFoldDB" id="A0A6C0CDS9"/>
<dbReference type="EMBL" id="MN739395">
    <property type="protein sequence ID" value="QHT02457.1"/>
    <property type="molecule type" value="Genomic_DNA"/>
</dbReference>
<evidence type="ECO:0000313" key="1">
    <source>
        <dbReference type="EMBL" id="QHT02457.1"/>
    </source>
</evidence>
<reference evidence="1" key="1">
    <citation type="journal article" date="2020" name="Nature">
        <title>Giant virus diversity and host interactions through global metagenomics.</title>
        <authorList>
            <person name="Schulz F."/>
            <person name="Roux S."/>
            <person name="Paez-Espino D."/>
            <person name="Jungbluth S."/>
            <person name="Walsh D.A."/>
            <person name="Denef V.J."/>
            <person name="McMahon K.D."/>
            <person name="Konstantinidis K.T."/>
            <person name="Eloe-Fadrosh E.A."/>
            <person name="Kyrpides N.C."/>
            <person name="Woyke T."/>
        </authorList>
    </citation>
    <scope>NUCLEOTIDE SEQUENCE</scope>
    <source>
        <strain evidence="1">GVMAG-M-3300020595-32</strain>
    </source>
</reference>
<name>A0A6C0CDS9_9ZZZZ</name>
<proteinExistence type="predicted"/>
<accession>A0A6C0CDS9</accession>